<protein>
    <submittedName>
        <fullName evidence="2">Uncharacterized protein</fullName>
    </submittedName>
</protein>
<keyword evidence="1" id="KW-0732">Signal</keyword>
<evidence type="ECO:0000313" key="2">
    <source>
        <dbReference type="EMBL" id="QBM88752.1"/>
    </source>
</evidence>
<name>A0A4P6XMT6_9ASCO</name>
<feature type="signal peptide" evidence="1">
    <location>
        <begin position="1"/>
        <end position="21"/>
    </location>
</feature>
<accession>A0A4P6XMT6</accession>
<reference evidence="3" key="1">
    <citation type="submission" date="2019-03" db="EMBL/GenBank/DDBJ databases">
        <title>Snf2 controls pulcherriminic acid biosynthesis and connects pigmentation and antifungal activity of the yeast Metschnikowia pulcherrima.</title>
        <authorList>
            <person name="Gore-Lloyd D."/>
            <person name="Sumann I."/>
            <person name="Brachmann A.O."/>
            <person name="Schneeberger K."/>
            <person name="Ortiz-Merino R.A."/>
            <person name="Moreno-Beltran M."/>
            <person name="Schlaefli M."/>
            <person name="Kirner P."/>
            <person name="Santos Kron A."/>
            <person name="Wolfe K.H."/>
            <person name="Piel J."/>
            <person name="Ahrens C.H."/>
            <person name="Henk D."/>
            <person name="Freimoser F.M."/>
        </authorList>
    </citation>
    <scope>NUCLEOTIDE SEQUENCE [LARGE SCALE GENOMIC DNA]</scope>
    <source>
        <strain evidence="3">APC 1.2</strain>
    </source>
</reference>
<sequence length="196" mass="22577">MNNILICFSALMLAMIANCLSESREKAINKPAQVKRGFLSCIHQDPNVPQAEMKIFRKYFTWSDDLFFERYSNYLARGSPEGPNPVGWMSDDLQEKLRDMKSLVRAISKVVKALEKIQYLSMSMPKQSRQLDVIIAARYILVMWDLLFPNIHGNERVAFEECFDGTELPFSSVENLEDTIRAAWIKLATITTEESR</sequence>
<evidence type="ECO:0000313" key="3">
    <source>
        <dbReference type="Proteomes" id="UP000292447"/>
    </source>
</evidence>
<dbReference type="EMBL" id="CP034458">
    <property type="protein sequence ID" value="QBM88752.1"/>
    <property type="molecule type" value="Genomic_DNA"/>
</dbReference>
<organism evidence="2 3">
    <name type="scientific">Metschnikowia aff. pulcherrima</name>
    <dbReference type="NCBI Taxonomy" id="2163413"/>
    <lineage>
        <taxon>Eukaryota</taxon>
        <taxon>Fungi</taxon>
        <taxon>Dikarya</taxon>
        <taxon>Ascomycota</taxon>
        <taxon>Saccharomycotina</taxon>
        <taxon>Pichiomycetes</taxon>
        <taxon>Metschnikowiaceae</taxon>
        <taxon>Metschnikowia</taxon>
    </lineage>
</organism>
<proteinExistence type="predicted"/>
<keyword evidence="3" id="KW-1185">Reference proteome</keyword>
<evidence type="ECO:0000256" key="1">
    <source>
        <dbReference type="SAM" id="SignalP"/>
    </source>
</evidence>
<dbReference type="AlphaFoldDB" id="A0A4P6XMT6"/>
<dbReference type="Proteomes" id="UP000292447">
    <property type="component" value="Chromosome III"/>
</dbReference>
<gene>
    <name evidence="2" type="ORF">METSCH_C07320</name>
</gene>
<feature type="chain" id="PRO_5020337936" evidence="1">
    <location>
        <begin position="22"/>
        <end position="196"/>
    </location>
</feature>